<evidence type="ECO:0000259" key="5">
    <source>
        <dbReference type="Pfam" id="PF12804"/>
    </source>
</evidence>
<dbReference type="RefSeq" id="WP_255864666.1">
    <property type="nucleotide sequence ID" value="NZ_CP104263.1"/>
</dbReference>
<dbReference type="Pfam" id="PF12804">
    <property type="entry name" value="NTP_transf_3"/>
    <property type="match status" value="1"/>
</dbReference>
<evidence type="ECO:0000256" key="2">
    <source>
        <dbReference type="ARBA" id="ARBA00022695"/>
    </source>
</evidence>
<evidence type="ECO:0000313" key="6">
    <source>
        <dbReference type="EMBL" id="MCQ1948767.1"/>
    </source>
</evidence>
<dbReference type="Proteomes" id="UP001206924">
    <property type="component" value="Unassembled WGS sequence"/>
</dbReference>
<comment type="caution">
    <text evidence="6">The sequence shown here is derived from an EMBL/GenBank/DDBJ whole genome shotgun (WGS) entry which is preliminary data.</text>
</comment>
<dbReference type="NCBIfam" id="TIGR03552">
    <property type="entry name" value="F420_cofC"/>
    <property type="match status" value="1"/>
</dbReference>
<dbReference type="PANTHER" id="PTHR40392:SF1">
    <property type="entry name" value="2-PHOSPHO-L-LACTATE GUANYLYLTRANSFERASE"/>
    <property type="match status" value="1"/>
</dbReference>
<evidence type="ECO:0000256" key="3">
    <source>
        <dbReference type="ARBA" id="ARBA00022741"/>
    </source>
</evidence>
<dbReference type="SUPFAM" id="SSF53448">
    <property type="entry name" value="Nucleotide-diphospho-sugar transferases"/>
    <property type="match status" value="1"/>
</dbReference>
<keyword evidence="3" id="KW-0547">Nucleotide-binding</keyword>
<organism evidence="6 7">
    <name type="scientific">Arthrobacter jinronghuae</name>
    <dbReference type="NCBI Taxonomy" id="2964609"/>
    <lineage>
        <taxon>Bacteria</taxon>
        <taxon>Bacillati</taxon>
        <taxon>Actinomycetota</taxon>
        <taxon>Actinomycetes</taxon>
        <taxon>Micrococcales</taxon>
        <taxon>Micrococcaceae</taxon>
        <taxon>Arthrobacter</taxon>
    </lineage>
</organism>
<dbReference type="Gene3D" id="3.90.550.10">
    <property type="entry name" value="Spore Coat Polysaccharide Biosynthesis Protein SpsA, Chain A"/>
    <property type="match status" value="1"/>
</dbReference>
<dbReference type="InterPro" id="IPR029044">
    <property type="entry name" value="Nucleotide-diphossugar_trans"/>
</dbReference>
<sequence>MSWNVVIPVKSLDTAKSRLRRDRSGVADLALAFALDTLSAVRNSRGAGTIIVVTSDVRVRTAFPAGTLFVDDPGLGLNPAVAAGLHGAGPGKVAVVTADLPGLTADEFDAVLADAGRHERAMVADHSGHGTTMLTSLGGLIVPRFGPGSRWRHERQGHVVLPVPQASAVRRDIDTAEDLAAALRNRLGPETLKTLAVAATGPAGSAAETG</sequence>
<dbReference type="GO" id="GO:0043814">
    <property type="term" value="F:phospholactate guanylyltransferase activity"/>
    <property type="evidence" value="ECO:0007669"/>
    <property type="project" value="UniProtKB-EC"/>
</dbReference>
<feature type="domain" description="MobA-like NTP transferase" evidence="5">
    <location>
        <begin position="40"/>
        <end position="131"/>
    </location>
</feature>
<dbReference type="EMBL" id="JANFLP010000001">
    <property type="protein sequence ID" value="MCQ1948767.1"/>
    <property type="molecule type" value="Genomic_DNA"/>
</dbReference>
<dbReference type="InterPro" id="IPR025877">
    <property type="entry name" value="MobA-like_NTP_Trfase"/>
</dbReference>
<dbReference type="PANTHER" id="PTHR40392">
    <property type="entry name" value="2-PHOSPHO-L-LACTATE GUANYLYLTRANSFERASE"/>
    <property type="match status" value="1"/>
</dbReference>
<name>A0ABT1NMJ1_9MICC</name>
<evidence type="ECO:0000313" key="7">
    <source>
        <dbReference type="Proteomes" id="UP001206924"/>
    </source>
</evidence>
<proteinExistence type="predicted"/>
<gene>
    <name evidence="6" type="primary">cofC</name>
    <name evidence="6" type="ORF">NNX28_02330</name>
</gene>
<keyword evidence="1 6" id="KW-0808">Transferase</keyword>
<accession>A0ABT1NMJ1</accession>
<dbReference type="InterPro" id="IPR002835">
    <property type="entry name" value="CofC"/>
</dbReference>
<keyword evidence="4" id="KW-0342">GTP-binding</keyword>
<protein>
    <submittedName>
        <fullName evidence="6">2-phospho-L-lactate guanylyltransferase</fullName>
        <ecNumber evidence="6">2.7.7.68</ecNumber>
    </submittedName>
</protein>
<evidence type="ECO:0000256" key="1">
    <source>
        <dbReference type="ARBA" id="ARBA00022679"/>
    </source>
</evidence>
<keyword evidence="7" id="KW-1185">Reference proteome</keyword>
<reference evidence="6 7" key="1">
    <citation type="submission" date="2022-07" db="EMBL/GenBank/DDBJ databases">
        <title>Novel species in genus Arthrobacter.</title>
        <authorList>
            <person name="Liu Y."/>
        </authorList>
    </citation>
    <scope>NUCLEOTIDE SEQUENCE [LARGE SCALE GENOMIC DNA]</scope>
    <source>
        <strain evidence="7">zg-Y859</strain>
    </source>
</reference>
<evidence type="ECO:0000256" key="4">
    <source>
        <dbReference type="ARBA" id="ARBA00023134"/>
    </source>
</evidence>
<dbReference type="EC" id="2.7.7.68" evidence="6"/>
<keyword evidence="2 6" id="KW-0548">Nucleotidyltransferase</keyword>